<evidence type="ECO:0000313" key="1">
    <source>
        <dbReference type="EMBL" id="OMF58531.1"/>
    </source>
</evidence>
<dbReference type="Pfam" id="PF08863">
    <property type="entry name" value="YolD"/>
    <property type="match status" value="1"/>
</dbReference>
<comment type="caution">
    <text evidence="1">The sequence shown here is derived from an EMBL/GenBank/DDBJ whole genome shotgun (WGS) entry which is preliminary data.</text>
</comment>
<dbReference type="RefSeq" id="WP_076168282.1">
    <property type="nucleotide sequence ID" value="NZ_MRTP01000001.1"/>
</dbReference>
<dbReference type="EMBL" id="MRTP01000001">
    <property type="protein sequence ID" value="OMF58531.1"/>
    <property type="molecule type" value="Genomic_DNA"/>
</dbReference>
<protein>
    <recommendedName>
        <fullName evidence="3">YolD-like family protein</fullName>
    </recommendedName>
</protein>
<sequence length="111" mass="12772">MSKKLTDNGLFDSSRMMLPQHKSEILAHQMGLKSETKPVIDEQEWQLIGQALQDSFNDHIKVTLTVFDPFNTRDLTGFVTVINTFRKEIKLSIAQDEWEWIKFGDIISAST</sequence>
<reference evidence="1 2" key="1">
    <citation type="submission" date="2016-11" db="EMBL/GenBank/DDBJ databases">
        <title>Paenibacillus species isolates.</title>
        <authorList>
            <person name="Beno S.M."/>
        </authorList>
    </citation>
    <scope>NUCLEOTIDE SEQUENCE [LARGE SCALE GENOMIC DNA]</scope>
    <source>
        <strain evidence="1 2">FSL R5-0378</strain>
    </source>
</reference>
<dbReference type="STRING" id="297318.BK138_08440"/>
<dbReference type="Proteomes" id="UP000187172">
    <property type="component" value="Unassembled WGS sequence"/>
</dbReference>
<proteinExistence type="predicted"/>
<name>A0A1R1F3B7_9BACL</name>
<dbReference type="InterPro" id="IPR014962">
    <property type="entry name" value="YolD"/>
</dbReference>
<evidence type="ECO:0008006" key="3">
    <source>
        <dbReference type="Google" id="ProtNLM"/>
    </source>
</evidence>
<gene>
    <name evidence="1" type="ORF">BK138_08440</name>
</gene>
<accession>A0A1R1F3B7</accession>
<organism evidence="1 2">
    <name type="scientific">Paenibacillus rhizosphaerae</name>
    <dbReference type="NCBI Taxonomy" id="297318"/>
    <lineage>
        <taxon>Bacteria</taxon>
        <taxon>Bacillati</taxon>
        <taxon>Bacillota</taxon>
        <taxon>Bacilli</taxon>
        <taxon>Bacillales</taxon>
        <taxon>Paenibacillaceae</taxon>
        <taxon>Paenibacillus</taxon>
    </lineage>
</organism>
<dbReference type="AlphaFoldDB" id="A0A1R1F3B7"/>
<keyword evidence="2" id="KW-1185">Reference proteome</keyword>
<evidence type="ECO:0000313" key="2">
    <source>
        <dbReference type="Proteomes" id="UP000187172"/>
    </source>
</evidence>